<dbReference type="CDD" id="cd02440">
    <property type="entry name" value="AdoMet_MTases"/>
    <property type="match status" value="1"/>
</dbReference>
<comment type="caution">
    <text evidence="1">The sequence shown here is derived from an EMBL/GenBank/DDBJ whole genome shotgun (WGS) entry which is preliminary data.</text>
</comment>
<evidence type="ECO:0000313" key="1">
    <source>
        <dbReference type="EMBL" id="OAI21489.1"/>
    </source>
</evidence>
<name>A0A291IJR7_9GAMM</name>
<dbReference type="SUPFAM" id="SSF53335">
    <property type="entry name" value="S-adenosyl-L-methionine-dependent methyltransferases"/>
    <property type="match status" value="1"/>
</dbReference>
<keyword evidence="2" id="KW-1185">Reference proteome</keyword>
<dbReference type="GO" id="GO:0008757">
    <property type="term" value="F:S-adenosylmethionine-dependent methyltransferase activity"/>
    <property type="evidence" value="ECO:0007669"/>
    <property type="project" value="InterPro"/>
</dbReference>
<dbReference type="AlphaFoldDB" id="A0A291IJR7"/>
<dbReference type="EMBL" id="LUUL01000139">
    <property type="protein sequence ID" value="OAI21489.1"/>
    <property type="molecule type" value="Genomic_DNA"/>
</dbReference>
<proteinExistence type="predicted"/>
<dbReference type="RefSeq" id="WP_064030341.1">
    <property type="nucleotide sequence ID" value="NZ_CP023669.1"/>
</dbReference>
<dbReference type="InterPro" id="IPR029063">
    <property type="entry name" value="SAM-dependent_MTases_sf"/>
</dbReference>
<dbReference type="PANTHER" id="PTHR43861">
    <property type="entry name" value="TRANS-ACONITATE 2-METHYLTRANSFERASE-RELATED"/>
    <property type="match status" value="1"/>
</dbReference>
<gene>
    <name evidence="1" type="ORF">A1356_20740</name>
</gene>
<dbReference type="Pfam" id="PF08241">
    <property type="entry name" value="Methyltransf_11"/>
    <property type="match status" value="1"/>
</dbReference>
<dbReference type="InterPro" id="IPR013216">
    <property type="entry name" value="Methyltransf_11"/>
</dbReference>
<sequence length="306" mass="34623">MINNIDPGNINNEFDDTKSTGERLLTGYYDKFSLEHLHRYGLAIKLANKVEVLDIACGEGYGSNLLASVATKVYAVDIDKDTIERALKKYKAPNIDFITGSASQIPIPTASVDLVVSFETLEHHDRHEEMYAEIKRVLRPNGILIISTPDKHFFSDITEHRNAYHVKELYFDEFESLNNRYFLNTLMFSQKLHYGSLIIPHSTSNGCFSILSGDHSKIQLCNSISEPTYHICIASDNQIADLGFSIFDGIEIIDSMEIKISEQSLALSKLESNFCALKKVKDDLEKSLAYRLGSLILWPFKLFIRA</sequence>
<dbReference type="KEGG" id="mko:MKLM6_2220"/>
<organism evidence="1 2">
    <name type="scientific">Methylomonas koyamae</name>
    <dbReference type="NCBI Taxonomy" id="702114"/>
    <lineage>
        <taxon>Bacteria</taxon>
        <taxon>Pseudomonadati</taxon>
        <taxon>Pseudomonadota</taxon>
        <taxon>Gammaproteobacteria</taxon>
        <taxon>Methylococcales</taxon>
        <taxon>Methylococcaceae</taxon>
        <taxon>Methylomonas</taxon>
    </lineage>
</organism>
<reference evidence="1 2" key="1">
    <citation type="submission" date="2016-03" db="EMBL/GenBank/DDBJ databases">
        <authorList>
            <person name="Heylen K."/>
            <person name="De Vos P."/>
            <person name="Vekeman B."/>
        </authorList>
    </citation>
    <scope>NUCLEOTIDE SEQUENCE [LARGE SCALE GENOMIC DNA]</scope>
    <source>
        <strain evidence="1 2">R-49807</strain>
    </source>
</reference>
<accession>A0A291IJR7</accession>
<protein>
    <submittedName>
        <fullName evidence="1">Uncharacterized protein</fullName>
    </submittedName>
</protein>
<evidence type="ECO:0000313" key="2">
    <source>
        <dbReference type="Proteomes" id="UP000077734"/>
    </source>
</evidence>
<dbReference type="Proteomes" id="UP000077734">
    <property type="component" value="Unassembled WGS sequence"/>
</dbReference>
<dbReference type="Gene3D" id="3.40.50.150">
    <property type="entry name" value="Vaccinia Virus protein VP39"/>
    <property type="match status" value="1"/>
</dbReference>